<evidence type="ECO:0000313" key="9">
    <source>
        <dbReference type="EMBL" id="SYZ33503.1"/>
    </source>
</evidence>
<dbReference type="SUPFAM" id="SSF51735">
    <property type="entry name" value="NAD(P)-binding Rossmann-fold domains"/>
    <property type="match status" value="1"/>
</dbReference>
<keyword evidence="10" id="KW-1185">Reference proteome</keyword>
<dbReference type="PROSITE" id="PS00059">
    <property type="entry name" value="ADH_ZINC"/>
    <property type="match status" value="1"/>
</dbReference>
<evidence type="ECO:0000313" key="10">
    <source>
        <dbReference type="Proteomes" id="UP000263928"/>
    </source>
</evidence>
<evidence type="ECO:0000313" key="11">
    <source>
        <dbReference type="Proteomes" id="UP000279336"/>
    </source>
</evidence>
<dbReference type="GO" id="GO:0008270">
    <property type="term" value="F:zinc ion binding"/>
    <property type="evidence" value="ECO:0007669"/>
    <property type="project" value="InterPro"/>
</dbReference>
<dbReference type="EC" id="1.-.-.-" evidence="9"/>
<dbReference type="InterPro" id="IPR020843">
    <property type="entry name" value="ER"/>
</dbReference>
<feature type="domain" description="Enoyl reductase (ER)" evidence="7">
    <location>
        <begin position="10"/>
        <end position="365"/>
    </location>
</feature>
<keyword evidence="5 9" id="KW-0560">Oxidoreductase</keyword>
<dbReference type="Pfam" id="PF08240">
    <property type="entry name" value="ADH_N"/>
    <property type="match status" value="1"/>
</dbReference>
<gene>
    <name evidence="8" type="ORF">D7U36_07355</name>
    <name evidence="9" type="ORF">PROPAUS_1422</name>
</gene>
<evidence type="ECO:0000259" key="7">
    <source>
        <dbReference type="SMART" id="SM00829"/>
    </source>
</evidence>
<evidence type="ECO:0000256" key="1">
    <source>
        <dbReference type="ARBA" id="ARBA00001947"/>
    </source>
</evidence>
<dbReference type="EC" id="1.1.1.1" evidence="9"/>
<evidence type="ECO:0000313" key="8">
    <source>
        <dbReference type="EMBL" id="RLP09606.1"/>
    </source>
</evidence>
<dbReference type="Gene3D" id="3.90.180.10">
    <property type="entry name" value="Medium-chain alcohol dehydrogenases, catalytic domain"/>
    <property type="match status" value="1"/>
</dbReference>
<evidence type="ECO:0000256" key="2">
    <source>
        <dbReference type="ARBA" id="ARBA00008072"/>
    </source>
</evidence>
<dbReference type="InterPro" id="IPR013149">
    <property type="entry name" value="ADH-like_C"/>
</dbReference>
<reference evidence="9" key="1">
    <citation type="submission" date="2018-08" db="EMBL/GenBank/DDBJ databases">
        <authorList>
            <person name="Ferrada E.E."/>
            <person name="Latorre B.A."/>
        </authorList>
    </citation>
    <scope>NUCLEOTIDE SEQUENCE [LARGE SCALE GENOMIC DNA]</scope>
    <source>
        <strain evidence="9">Propionibacterium_australiense1</strain>
    </source>
</reference>
<dbReference type="SUPFAM" id="SSF50129">
    <property type="entry name" value="GroES-like"/>
    <property type="match status" value="1"/>
</dbReference>
<dbReference type="InterPro" id="IPR011032">
    <property type="entry name" value="GroES-like_sf"/>
</dbReference>
<keyword evidence="4 6" id="KW-0862">Zinc</keyword>
<sequence length="376" mass="38700">MLIMAAVTYGRADLTWQAVELDPPGPGEVLVKLTASGICDTDRRVIDGTRHFALPGVVGHEGSGIVQEVGPGVSYLHPGEHVVLGWARCGDCPACTARATSYCEQTRRATEAGVRVGGPLSGQGAYRFLDGKQLGGHFFGQSSLASHTIVAASSLVAVDHRLPLAKIAPLGCGFSTAFHAVDDVIEPQPGTNVVVLGVGSVGSAAIIAASMAGAHVVAVDRKPAKLQLAAQLGADPLMIEDPAELPELLRSQLGHRPAAVVECTGNPQLAEAAIAAVGSRGVCVLIGGSRAGTTISLDHNRLVWGKRVQGVLGAGDINRTIGRLADLCRDGSFPLDKLVKVYPSDYLSQALADQSAGLVIKPVVLAPAAPAALDKP</sequence>
<dbReference type="Proteomes" id="UP000279336">
    <property type="component" value="Unassembled WGS sequence"/>
</dbReference>
<evidence type="ECO:0000256" key="6">
    <source>
        <dbReference type="RuleBase" id="RU361277"/>
    </source>
</evidence>
<dbReference type="Pfam" id="PF00107">
    <property type="entry name" value="ADH_zinc_N"/>
    <property type="match status" value="1"/>
</dbReference>
<accession>A0A383S6P1</accession>
<dbReference type="PANTHER" id="PTHR43350">
    <property type="entry name" value="NAD-DEPENDENT ALCOHOL DEHYDROGENASE"/>
    <property type="match status" value="1"/>
</dbReference>
<dbReference type="InterPro" id="IPR002328">
    <property type="entry name" value="ADH_Zn_CS"/>
</dbReference>
<dbReference type="SMART" id="SM00829">
    <property type="entry name" value="PKS_ER"/>
    <property type="match status" value="1"/>
</dbReference>
<keyword evidence="3 6" id="KW-0479">Metal-binding</keyword>
<name>A0A383S6P1_9ACTN</name>
<organism evidence="9 10">
    <name type="scientific">Propionibacterium australiense</name>
    <dbReference type="NCBI Taxonomy" id="119981"/>
    <lineage>
        <taxon>Bacteria</taxon>
        <taxon>Bacillati</taxon>
        <taxon>Actinomycetota</taxon>
        <taxon>Actinomycetes</taxon>
        <taxon>Propionibacteriales</taxon>
        <taxon>Propionibacteriaceae</taxon>
        <taxon>Propionibacterium</taxon>
    </lineage>
</organism>
<evidence type="ECO:0000256" key="3">
    <source>
        <dbReference type="ARBA" id="ARBA00022723"/>
    </source>
</evidence>
<comment type="cofactor">
    <cofactor evidence="1 6">
        <name>Zn(2+)</name>
        <dbReference type="ChEBI" id="CHEBI:29105"/>
    </cofactor>
</comment>
<proteinExistence type="inferred from homology"/>
<evidence type="ECO:0000256" key="5">
    <source>
        <dbReference type="ARBA" id="ARBA00023002"/>
    </source>
</evidence>
<evidence type="ECO:0000256" key="4">
    <source>
        <dbReference type="ARBA" id="ARBA00022833"/>
    </source>
</evidence>
<dbReference type="Proteomes" id="UP000263928">
    <property type="component" value="Unassembled WGS sequence"/>
</dbReference>
<dbReference type="EMBL" id="RCIW01000010">
    <property type="protein sequence ID" value="RLP09606.1"/>
    <property type="molecule type" value="Genomic_DNA"/>
</dbReference>
<reference evidence="10" key="2">
    <citation type="submission" date="2018-08" db="EMBL/GenBank/DDBJ databases">
        <authorList>
            <person name="Hornung B."/>
        </authorList>
    </citation>
    <scope>NUCLEOTIDE SEQUENCE [LARGE SCALE GENOMIC DNA]</scope>
</reference>
<dbReference type="InterPro" id="IPR013154">
    <property type="entry name" value="ADH-like_N"/>
</dbReference>
<dbReference type="InterPro" id="IPR036291">
    <property type="entry name" value="NAD(P)-bd_dom_sf"/>
</dbReference>
<reference evidence="8 11" key="3">
    <citation type="submission" date="2018-10" db="EMBL/GenBank/DDBJ databases">
        <title>Propionibacterium australiense Genome Sequencing and Assembly.</title>
        <authorList>
            <person name="Bernier A.-M."/>
            <person name="Bernard K."/>
        </authorList>
    </citation>
    <scope>NUCLEOTIDE SEQUENCE [LARGE SCALE GENOMIC DNA]</scope>
    <source>
        <strain evidence="8 11">NML98A078</strain>
    </source>
</reference>
<dbReference type="Gene3D" id="3.40.50.720">
    <property type="entry name" value="NAD(P)-binding Rossmann-like Domain"/>
    <property type="match status" value="1"/>
</dbReference>
<dbReference type="PANTHER" id="PTHR43350:SF17">
    <property type="entry name" value="NAD-DEPENDENT ALCOHOL DEHYDROGENASE"/>
    <property type="match status" value="1"/>
</dbReference>
<protein>
    <submittedName>
        <fullName evidence="8 9">Alcohol dehydrogenase</fullName>
        <ecNumber evidence="9">1.-.-.-</ecNumber>
        <ecNumber evidence="9">1.1.1.1</ecNumber>
    </submittedName>
</protein>
<dbReference type="AlphaFoldDB" id="A0A383S6P1"/>
<dbReference type="GO" id="GO:0004022">
    <property type="term" value="F:alcohol dehydrogenase (NAD+) activity"/>
    <property type="evidence" value="ECO:0007669"/>
    <property type="project" value="UniProtKB-EC"/>
</dbReference>
<dbReference type="EMBL" id="UNQJ01000009">
    <property type="protein sequence ID" value="SYZ33503.1"/>
    <property type="molecule type" value="Genomic_DNA"/>
</dbReference>
<comment type="similarity">
    <text evidence="2 6">Belongs to the zinc-containing alcohol dehydrogenase family.</text>
</comment>